<comment type="caution">
    <text evidence="6">The sequence shown here is derived from an EMBL/GenBank/DDBJ whole genome shotgun (WGS) entry which is preliminary data.</text>
</comment>
<feature type="region of interest" description="Disordered" evidence="5">
    <location>
        <begin position="1"/>
        <end position="46"/>
    </location>
</feature>
<evidence type="ECO:0000313" key="7">
    <source>
        <dbReference type="Proteomes" id="UP001479436"/>
    </source>
</evidence>
<evidence type="ECO:0000256" key="5">
    <source>
        <dbReference type="SAM" id="MobiDB-lite"/>
    </source>
</evidence>
<dbReference type="InterPro" id="IPR024861">
    <property type="entry name" value="Donson"/>
</dbReference>
<organism evidence="6 7">
    <name type="scientific">Basidiobolus ranarum</name>
    <dbReference type="NCBI Taxonomy" id="34480"/>
    <lineage>
        <taxon>Eukaryota</taxon>
        <taxon>Fungi</taxon>
        <taxon>Fungi incertae sedis</taxon>
        <taxon>Zoopagomycota</taxon>
        <taxon>Entomophthoromycotina</taxon>
        <taxon>Basidiobolomycetes</taxon>
        <taxon>Basidiobolales</taxon>
        <taxon>Basidiobolaceae</taxon>
        <taxon>Basidiobolus</taxon>
    </lineage>
</organism>
<evidence type="ECO:0000256" key="2">
    <source>
        <dbReference type="ARBA" id="ARBA00022473"/>
    </source>
</evidence>
<reference evidence="6 7" key="1">
    <citation type="submission" date="2023-04" db="EMBL/GenBank/DDBJ databases">
        <title>Genome of Basidiobolus ranarum AG-B5.</title>
        <authorList>
            <person name="Stajich J.E."/>
            <person name="Carter-House D."/>
            <person name="Gryganskyi A."/>
        </authorList>
    </citation>
    <scope>NUCLEOTIDE SEQUENCE [LARGE SCALE GENOMIC DNA]</scope>
    <source>
        <strain evidence="6 7">AG-B5</strain>
    </source>
</reference>
<comment type="similarity">
    <text evidence="4">Belongs to the DONSON family.</text>
</comment>
<feature type="region of interest" description="Disordered" evidence="5">
    <location>
        <begin position="288"/>
        <end position="319"/>
    </location>
</feature>
<evidence type="ECO:0000313" key="6">
    <source>
        <dbReference type="EMBL" id="KAK9709052.1"/>
    </source>
</evidence>
<dbReference type="EMBL" id="JASJQH010007439">
    <property type="protein sequence ID" value="KAK9709052.1"/>
    <property type="molecule type" value="Genomic_DNA"/>
</dbReference>
<evidence type="ECO:0000256" key="4">
    <source>
        <dbReference type="ARBA" id="ARBA00025806"/>
    </source>
</evidence>
<keyword evidence="2" id="KW-0217">Developmental protein</keyword>
<feature type="compositionally biased region" description="Polar residues" evidence="5">
    <location>
        <begin position="31"/>
        <end position="46"/>
    </location>
</feature>
<feature type="compositionally biased region" description="Polar residues" evidence="5">
    <location>
        <begin position="288"/>
        <end position="305"/>
    </location>
</feature>
<name>A0ABR2VXE7_9FUNG</name>
<evidence type="ECO:0000256" key="3">
    <source>
        <dbReference type="ARBA" id="ARBA00023242"/>
    </source>
</evidence>
<dbReference type="Proteomes" id="UP001479436">
    <property type="component" value="Unassembled WGS sequence"/>
</dbReference>
<keyword evidence="3" id="KW-0539">Nucleus</keyword>
<dbReference type="PANTHER" id="PTHR12972">
    <property type="entry name" value="DOWNSTREAM NEIGHBOR OF SON"/>
    <property type="match status" value="1"/>
</dbReference>
<feature type="region of interest" description="Disordered" evidence="5">
    <location>
        <begin position="173"/>
        <end position="205"/>
    </location>
</feature>
<evidence type="ECO:0000256" key="1">
    <source>
        <dbReference type="ARBA" id="ARBA00004123"/>
    </source>
</evidence>
<gene>
    <name evidence="6" type="ORF">K7432_009295</name>
</gene>
<sequence>MEEKRPRQNIAEIRRLQKLRREQQKKENKSNDIQNSPYQKPINNINVPRKVEKVQVQNLETASNKELSTGVRAFQTTFERTRGKAVEINPFASSTQQVDHTSQNPFTIFGKLISEKNGETTIVQTSDAQSEKAMEVVKSSEKQTHSLPTHLTPLVVQRHTTAKSNNSFLEDIHESSHFKSSDESDGHSEASLSDYSDGPSDVEDGGAYMRRKQQFMQSNHKYEINDDSRILKIPTNYMSATAGADLQDVKNVESDDNRSVLFNLLERRSSHLESRNDDQDVNMEDTFVNTESPSSEAISTDNANDTGIPIPQKPRQGSPMAPFDWTIKVRLTFTSAKSFQWCDSLVSAHQTEALNSFVKSHEPVHVNSQLKKHLHSWVYPTAENPKPYTDYLMKAMSKTSSLLAEEKQTIAEFKGSIEEWKDSFRSLYYSLRNGVCDYFYYINDQFSVLFKSKNIAHSGEFEAIMCKSTHGLRKVLQDEGIEFEIPLDRLSSDVLYRGMDDPISDEERQAILKELEALEMLNPGSTSQKNVQFNWDNSYRSALYFAGHPNVHGLFDFLLNWKDSRLEHHVKSRPRLISPDPFLNAAVKSAKIAKNGKVHRAAIDAANGQEFLQTFYKIELIGLFLPTSVHLLMELFKVTQESAFEVNLKTDNRTLGLNIPIPFSSTQNTSRLSHVLRESRVKVGSLKTITCTPESHFLY</sequence>
<accession>A0ABR2VXE7</accession>
<dbReference type="PRINTS" id="PR02064">
    <property type="entry name" value="DONSON"/>
</dbReference>
<comment type="subcellular location">
    <subcellularLocation>
        <location evidence="1">Nucleus</location>
    </subcellularLocation>
</comment>
<feature type="compositionally biased region" description="Basic and acidic residues" evidence="5">
    <location>
        <begin position="1"/>
        <end position="30"/>
    </location>
</feature>
<protein>
    <submittedName>
        <fullName evidence="6">Uncharacterized protein</fullName>
    </submittedName>
</protein>
<feature type="compositionally biased region" description="Basic and acidic residues" evidence="5">
    <location>
        <begin position="173"/>
        <end position="188"/>
    </location>
</feature>
<proteinExistence type="inferred from homology"/>
<dbReference type="PANTHER" id="PTHR12972:SF0">
    <property type="entry name" value="PROTEIN DOWNSTREAM NEIGHBOR OF SON"/>
    <property type="match status" value="1"/>
</dbReference>
<keyword evidence="7" id="KW-1185">Reference proteome</keyword>